<dbReference type="AlphaFoldDB" id="A0A6C0M523"/>
<evidence type="ECO:0000313" key="2">
    <source>
        <dbReference type="EMBL" id="QHU36522.1"/>
    </source>
</evidence>
<reference evidence="2" key="1">
    <citation type="journal article" date="2020" name="Nature">
        <title>Giant virus diversity and host interactions through global metagenomics.</title>
        <authorList>
            <person name="Schulz F."/>
            <person name="Roux S."/>
            <person name="Paez-Espino D."/>
            <person name="Jungbluth S."/>
            <person name="Walsh D.A."/>
            <person name="Denef V.J."/>
            <person name="McMahon K.D."/>
            <person name="Konstantinidis K.T."/>
            <person name="Eloe-Fadrosh E.A."/>
            <person name="Kyrpides N.C."/>
            <person name="Woyke T."/>
        </authorList>
    </citation>
    <scope>NUCLEOTIDE SEQUENCE</scope>
    <source>
        <strain evidence="2">GVMAG-S-1035231-58</strain>
    </source>
</reference>
<sequence length="126" mass="14960">MRVRNKINEEFEGFIHDKPLWTGGCDCTHRRRIDHRKLIGATLLCIETDEHAHIGYDTKDEEIRYDDLFMIHSGKWVFIRFNPDGKGVDMVDKLERLIDEVRTQIARIEEDKNTELLEVIKLFYPS</sequence>
<accession>A0A6C0M523</accession>
<proteinExistence type="predicted"/>
<dbReference type="EMBL" id="MN740639">
    <property type="protein sequence ID" value="QHU36522.1"/>
    <property type="molecule type" value="Genomic_DNA"/>
</dbReference>
<name>A0A6C0M523_9ZZZZ</name>
<evidence type="ECO:0008006" key="3">
    <source>
        <dbReference type="Google" id="ProtNLM"/>
    </source>
</evidence>
<evidence type="ECO:0000256" key="1">
    <source>
        <dbReference type="SAM" id="Coils"/>
    </source>
</evidence>
<keyword evidence="1" id="KW-0175">Coiled coil</keyword>
<organism evidence="2">
    <name type="scientific">viral metagenome</name>
    <dbReference type="NCBI Taxonomy" id="1070528"/>
    <lineage>
        <taxon>unclassified sequences</taxon>
        <taxon>metagenomes</taxon>
        <taxon>organismal metagenomes</taxon>
    </lineage>
</organism>
<feature type="coiled-coil region" evidence="1">
    <location>
        <begin position="91"/>
        <end position="118"/>
    </location>
</feature>
<protein>
    <recommendedName>
        <fullName evidence="3">DUF559 domain-containing protein</fullName>
    </recommendedName>
</protein>